<dbReference type="InterPro" id="IPR027020">
    <property type="entry name" value="YnjB"/>
</dbReference>
<sequence>MIRFAVMIVLLLTLLPGCASEPPKQSDKALLESSWESITSSAEGSTVRFYMYGGFTHVNKWIDTYVAEEVKNRYGIELVRVPMDAGVFVNKLLTEKSAEKTVGSIDLLWINGENFKATKEAETLFGPYADKLPNYQKYVDKGLASFDFGYPTEGYETPYGKAQFVFEYDTARSTTPPSSHADLLEWVKANPGRFTYPQPPDFTGSAFIRQVFYAVTNGADQYLSGWSQAKFDEQAPKLWAFLNELKPYLWQEGKSYPKSSAEMDTLFARGELDINMSYHPLHAQSKILDGSYPDTVRTFVLKEGAIFNLHFTAIPANAPNKAGAMVVANFLMSPEAQLSKFDPANWGDFPAIELMTLPPEERKKFEAIELGKATLTPQELNKVAVPEIPAEYVEALEKGWEENVLR</sequence>
<dbReference type="KEGG" id="pprf:DPRO_1310"/>
<dbReference type="PANTHER" id="PTHR42779:SF1">
    <property type="entry name" value="PROTEIN YNJB"/>
    <property type="match status" value="1"/>
</dbReference>
<keyword evidence="1" id="KW-0732">Signal</keyword>
<dbReference type="PIRSF" id="PIRSF029172">
    <property type="entry name" value="UCP029172_ABC_sbc_YnjB"/>
    <property type="match status" value="1"/>
</dbReference>
<dbReference type="EMBL" id="LT907975">
    <property type="protein sequence ID" value="SOB58200.1"/>
    <property type="molecule type" value="Genomic_DNA"/>
</dbReference>
<feature type="signal peptide" evidence="1">
    <location>
        <begin position="1"/>
        <end position="19"/>
    </location>
</feature>
<dbReference type="RefSeq" id="WP_097011306.1">
    <property type="nucleotide sequence ID" value="NZ_LT907975.1"/>
</dbReference>
<evidence type="ECO:0008006" key="4">
    <source>
        <dbReference type="Google" id="ProtNLM"/>
    </source>
</evidence>
<feature type="chain" id="PRO_5012925853" description="ABC transporter substrate-binding protein" evidence="1">
    <location>
        <begin position="20"/>
        <end position="406"/>
    </location>
</feature>
<protein>
    <recommendedName>
        <fullName evidence="4">ABC transporter substrate-binding protein</fullName>
    </recommendedName>
</protein>
<accession>A0A2C8F6L2</accession>
<evidence type="ECO:0000256" key="1">
    <source>
        <dbReference type="SAM" id="SignalP"/>
    </source>
</evidence>
<reference evidence="3" key="1">
    <citation type="submission" date="2017-09" db="EMBL/GenBank/DDBJ databases">
        <authorList>
            <person name="Regsiter A."/>
            <person name="William W."/>
        </authorList>
    </citation>
    <scope>NUCLEOTIDE SEQUENCE [LARGE SCALE GENOMIC DNA]</scope>
    <source>
        <strain evidence="3">500-1</strain>
    </source>
</reference>
<dbReference type="InterPro" id="IPR006059">
    <property type="entry name" value="SBP"/>
</dbReference>
<organism evidence="2 3">
    <name type="scientific">Pseudodesulfovibrio profundus</name>
    <dbReference type="NCBI Taxonomy" id="57320"/>
    <lineage>
        <taxon>Bacteria</taxon>
        <taxon>Pseudomonadati</taxon>
        <taxon>Thermodesulfobacteriota</taxon>
        <taxon>Desulfovibrionia</taxon>
        <taxon>Desulfovibrionales</taxon>
        <taxon>Desulfovibrionaceae</taxon>
    </lineage>
</organism>
<dbReference type="AlphaFoldDB" id="A0A2C8F6L2"/>
<dbReference type="Pfam" id="PF13416">
    <property type="entry name" value="SBP_bac_8"/>
    <property type="match status" value="1"/>
</dbReference>
<dbReference type="Gene3D" id="3.40.190.10">
    <property type="entry name" value="Periplasmic binding protein-like II"/>
    <property type="match status" value="2"/>
</dbReference>
<dbReference type="NCBIfam" id="NF008633">
    <property type="entry name" value="PRK11622.1"/>
    <property type="match status" value="1"/>
</dbReference>
<dbReference type="SUPFAM" id="SSF53850">
    <property type="entry name" value="Periplasmic binding protein-like II"/>
    <property type="match status" value="1"/>
</dbReference>
<evidence type="ECO:0000313" key="2">
    <source>
        <dbReference type="EMBL" id="SOB58200.1"/>
    </source>
</evidence>
<dbReference type="OrthoDB" id="3239593at2"/>
<name>A0A2C8F6L2_9BACT</name>
<evidence type="ECO:0000313" key="3">
    <source>
        <dbReference type="Proteomes" id="UP000219215"/>
    </source>
</evidence>
<dbReference type="PANTHER" id="PTHR42779">
    <property type="entry name" value="PROTEIN YNJB"/>
    <property type="match status" value="1"/>
</dbReference>
<gene>
    <name evidence="2" type="primary">ynjB</name>
    <name evidence="2" type="ORF">DPRO_1310</name>
</gene>
<dbReference type="Proteomes" id="UP000219215">
    <property type="component" value="Chromosome DPRO"/>
</dbReference>
<keyword evidence="3" id="KW-1185">Reference proteome</keyword>
<proteinExistence type="predicted"/>